<organism evidence="1 2">
    <name type="scientific">Salmonella enterica subsp. enterica serovar Wilhelmsburg</name>
    <dbReference type="NCBI Taxonomy" id="1960126"/>
    <lineage>
        <taxon>Bacteria</taxon>
        <taxon>Pseudomonadati</taxon>
        <taxon>Pseudomonadota</taxon>
        <taxon>Gammaproteobacteria</taxon>
        <taxon>Enterobacterales</taxon>
        <taxon>Enterobacteriaceae</taxon>
        <taxon>Salmonella</taxon>
    </lineage>
</organism>
<dbReference type="AlphaFoldDB" id="A0A659R2V5"/>
<evidence type="ECO:0000313" key="1">
    <source>
        <dbReference type="EMBL" id="TGC95924.1"/>
    </source>
</evidence>
<proteinExistence type="predicted"/>
<reference evidence="1 2" key="1">
    <citation type="submission" date="2018-03" db="EMBL/GenBank/DDBJ databases">
        <title>Non-Typhoidal Salmonella genome sequencing and assembly.</title>
        <authorList>
            <person name="Matchawe C."/>
        </authorList>
    </citation>
    <scope>NUCLEOTIDE SEQUENCE [LARGE SCALE GENOMIC DNA]</scope>
    <source>
        <strain evidence="1 2">35dea</strain>
    </source>
</reference>
<sequence>ARTRGPRATTEASRGLTHLARIAAWLTPGTLPGLDTLHLMQAQQVRPWPGSALPCLKRDELERLL</sequence>
<dbReference type="Gene3D" id="3.30.390.10">
    <property type="entry name" value="Enolase-like, N-terminal domain"/>
    <property type="match status" value="1"/>
</dbReference>
<protein>
    <recommendedName>
        <fullName evidence="3">O-succinylbenzoate synthase</fullName>
    </recommendedName>
</protein>
<evidence type="ECO:0000313" key="2">
    <source>
        <dbReference type="Proteomes" id="UP000298491"/>
    </source>
</evidence>
<evidence type="ECO:0008006" key="3">
    <source>
        <dbReference type="Google" id="ProtNLM"/>
    </source>
</evidence>
<feature type="non-terminal residue" evidence="1">
    <location>
        <position position="1"/>
    </location>
</feature>
<accession>A0A659R2V5</accession>
<dbReference type="InterPro" id="IPR029017">
    <property type="entry name" value="Enolase-like_N"/>
</dbReference>
<comment type="caution">
    <text evidence="1">The sequence shown here is derived from an EMBL/GenBank/DDBJ whole genome shotgun (WGS) entry which is preliminary data.</text>
</comment>
<dbReference type="Proteomes" id="UP000298491">
    <property type="component" value="Unassembled WGS sequence"/>
</dbReference>
<gene>
    <name evidence="1" type="ORF">C9F09_08200</name>
</gene>
<name>A0A659R2V5_SALET</name>
<dbReference type="EMBL" id="PYKB01000576">
    <property type="protein sequence ID" value="TGC95924.1"/>
    <property type="molecule type" value="Genomic_DNA"/>
</dbReference>